<evidence type="ECO:0000256" key="2">
    <source>
        <dbReference type="ARBA" id="ARBA00022679"/>
    </source>
</evidence>
<keyword evidence="4" id="KW-1185">Reference proteome</keyword>
<evidence type="ECO:0000256" key="1">
    <source>
        <dbReference type="ARBA" id="ARBA00007274"/>
    </source>
</evidence>
<organism evidence="3 4">
    <name type="scientific">Actinotalea fermentans</name>
    <dbReference type="NCBI Taxonomy" id="43671"/>
    <lineage>
        <taxon>Bacteria</taxon>
        <taxon>Bacillati</taxon>
        <taxon>Actinomycetota</taxon>
        <taxon>Actinomycetes</taxon>
        <taxon>Micrococcales</taxon>
        <taxon>Cellulomonadaceae</taxon>
        <taxon>Actinotalea</taxon>
    </lineage>
</organism>
<dbReference type="RefSeq" id="WP_261765662.1">
    <property type="nucleotide sequence ID" value="NZ_BJYK01000010.1"/>
</dbReference>
<proteinExistence type="inferred from homology"/>
<dbReference type="EMBL" id="BJYK01000010">
    <property type="protein sequence ID" value="GEN81307.1"/>
    <property type="molecule type" value="Genomic_DNA"/>
</dbReference>
<dbReference type="PANTHER" id="PTHR23416">
    <property type="entry name" value="SIALIC ACID SYNTHASE-RELATED"/>
    <property type="match status" value="1"/>
</dbReference>
<dbReference type="AlphaFoldDB" id="A0A511Z1H2"/>
<protein>
    <submittedName>
        <fullName evidence="3">Transferase</fullName>
    </submittedName>
</protein>
<dbReference type="SUPFAM" id="SSF51161">
    <property type="entry name" value="Trimeric LpxA-like enzymes"/>
    <property type="match status" value="1"/>
</dbReference>
<dbReference type="CDD" id="cd04647">
    <property type="entry name" value="LbH_MAT_like"/>
    <property type="match status" value="1"/>
</dbReference>
<dbReference type="Proteomes" id="UP000321484">
    <property type="component" value="Unassembled WGS sequence"/>
</dbReference>
<dbReference type="GO" id="GO:0008374">
    <property type="term" value="F:O-acyltransferase activity"/>
    <property type="evidence" value="ECO:0007669"/>
    <property type="project" value="TreeGrafter"/>
</dbReference>
<dbReference type="InterPro" id="IPR011004">
    <property type="entry name" value="Trimer_LpxA-like_sf"/>
</dbReference>
<keyword evidence="2 3" id="KW-0808">Transferase</keyword>
<reference evidence="3 4" key="1">
    <citation type="submission" date="2019-07" db="EMBL/GenBank/DDBJ databases">
        <title>Whole genome shotgun sequence of Actinotalea fermentans NBRC 105374.</title>
        <authorList>
            <person name="Hosoyama A."/>
            <person name="Uohara A."/>
            <person name="Ohji S."/>
            <person name="Ichikawa N."/>
        </authorList>
    </citation>
    <scope>NUCLEOTIDE SEQUENCE [LARGE SCALE GENOMIC DNA]</scope>
    <source>
        <strain evidence="3 4">NBRC 105374</strain>
    </source>
</reference>
<comment type="similarity">
    <text evidence="1">Belongs to the transferase hexapeptide repeat family.</text>
</comment>
<evidence type="ECO:0000313" key="3">
    <source>
        <dbReference type="EMBL" id="GEN81307.1"/>
    </source>
</evidence>
<gene>
    <name evidence="3" type="ORF">AFE02nite_30410</name>
</gene>
<dbReference type="Gene3D" id="2.160.10.10">
    <property type="entry name" value="Hexapeptide repeat proteins"/>
    <property type="match status" value="1"/>
</dbReference>
<comment type="caution">
    <text evidence="3">The sequence shown here is derived from an EMBL/GenBank/DDBJ whole genome shotgun (WGS) entry which is preliminary data.</text>
</comment>
<dbReference type="Pfam" id="PF14602">
    <property type="entry name" value="Hexapep_2"/>
    <property type="match status" value="1"/>
</dbReference>
<evidence type="ECO:0000313" key="4">
    <source>
        <dbReference type="Proteomes" id="UP000321484"/>
    </source>
</evidence>
<dbReference type="InterPro" id="IPR001451">
    <property type="entry name" value="Hexapep"/>
</dbReference>
<accession>A0A511Z1H2</accession>
<sequence length="177" mass="18445">MTRVVGTVRRALLGAARDVLLNAVIGSPLLPTRARWVALRAVGMPVERCGVASRVWFGSRDVRIGRGTYVGHHCLFDTWAPVTIGARCAIAMQVSFVTSSHELGGPDKRAGAMTARPVTVEDGVWIGARATVLPGVTIGTGAVVAAGAVVTEDCAPHTLYAGVPARAVRALDNAPAR</sequence>
<dbReference type="InterPro" id="IPR051159">
    <property type="entry name" value="Hexapeptide_acetyltransf"/>
</dbReference>
<dbReference type="PANTHER" id="PTHR23416:SF23">
    <property type="entry name" value="ACETYLTRANSFERASE C18B11.09C-RELATED"/>
    <property type="match status" value="1"/>
</dbReference>
<name>A0A511Z1H2_9CELL</name>